<dbReference type="PANTHER" id="PTHR11728">
    <property type="entry name" value="GLYCEROL-3-PHOSPHATE DEHYDROGENASE"/>
    <property type="match status" value="1"/>
</dbReference>
<evidence type="ECO:0000256" key="2">
    <source>
        <dbReference type="ARBA" id="ARBA00023002"/>
    </source>
</evidence>
<feature type="active site" description="Proton acceptor" evidence="7">
    <location>
        <position position="196"/>
    </location>
</feature>
<dbReference type="FunFam" id="3.40.50.720:FF:000019">
    <property type="entry name" value="Glycerol-3-phosphate dehydrogenase [NAD(P)+]"/>
    <property type="match status" value="1"/>
</dbReference>
<dbReference type="EMBL" id="JALJOU010000003">
    <property type="protein sequence ID" value="KAK9845299.1"/>
    <property type="molecule type" value="Genomic_DNA"/>
</dbReference>
<keyword evidence="6" id="KW-0327">Glycosome</keyword>
<evidence type="ECO:0000256" key="7">
    <source>
        <dbReference type="PIRSR" id="PIRSR000114-1"/>
    </source>
</evidence>
<dbReference type="Pfam" id="PF07479">
    <property type="entry name" value="NAD_Gly3P_dh_C"/>
    <property type="match status" value="1"/>
</dbReference>
<evidence type="ECO:0000256" key="6">
    <source>
        <dbReference type="ARBA" id="ARBA00084116"/>
    </source>
</evidence>
<dbReference type="PRINTS" id="PR00077">
    <property type="entry name" value="GPDHDRGNASE"/>
</dbReference>
<dbReference type="GO" id="GO:0051287">
    <property type="term" value="F:NAD binding"/>
    <property type="evidence" value="ECO:0007669"/>
    <property type="project" value="UniProtKB-UniRule"/>
</dbReference>
<feature type="binding site" evidence="9">
    <location>
        <begin position="10"/>
        <end position="15"/>
    </location>
    <ligand>
        <name>NAD(+)</name>
        <dbReference type="ChEBI" id="CHEBI:57540"/>
    </ligand>
</feature>
<dbReference type="AlphaFoldDB" id="A0AAW1SH83"/>
<dbReference type="SUPFAM" id="SSF48179">
    <property type="entry name" value="6-phosphogluconate dehydrogenase C-terminal domain-like"/>
    <property type="match status" value="1"/>
</dbReference>
<sequence>MERVRVGTIGGGAFGTSLCVHCSRAGHETLIYTRDEGVTADINNPQVKENKVYFKGFRLPGSLRASTNLLDVVAHADLLLLCVPTPYVAATLEKIRDHLQPHQVLVSCSKGILNETLETVDKILERVLPVSLHRRIAFLSGPSFAAEVAREKPTCVTIAARDLAVCKRVQMLLSTGRFRCYRTADVTGVELAGALKNVLAIGCGMVDGLDFGGNGRAALITRGHSEIVRLAVALGAHPLTLSGLAGIGDIVLTCTGDLSRNRTVGLRLGKGEALEDIIASMKAVAEGVLTSRSAHLLAQKVKISTPIIDAVYRIVHERADPLATLDQLMSMDLMPEVDEAVLAASTATHLLTESHDPA</sequence>
<evidence type="ECO:0000259" key="13">
    <source>
        <dbReference type="Pfam" id="PF07479"/>
    </source>
</evidence>
<dbReference type="Gene3D" id="1.10.1040.10">
    <property type="entry name" value="N-(1-d-carboxylethyl)-l-norvaline Dehydrogenase, domain 2"/>
    <property type="match status" value="1"/>
</dbReference>
<evidence type="ECO:0000256" key="1">
    <source>
        <dbReference type="ARBA" id="ARBA00011009"/>
    </source>
</evidence>
<dbReference type="InterPro" id="IPR006109">
    <property type="entry name" value="G3P_DH_NAD-dep_C"/>
</dbReference>
<dbReference type="GO" id="GO:0046168">
    <property type="term" value="P:glycerol-3-phosphate catabolic process"/>
    <property type="evidence" value="ECO:0007669"/>
    <property type="project" value="UniProtKB-UniRule"/>
</dbReference>
<organism evidence="14 15">
    <name type="scientific">Elliptochloris bilobata</name>
    <dbReference type="NCBI Taxonomy" id="381761"/>
    <lineage>
        <taxon>Eukaryota</taxon>
        <taxon>Viridiplantae</taxon>
        <taxon>Chlorophyta</taxon>
        <taxon>core chlorophytes</taxon>
        <taxon>Trebouxiophyceae</taxon>
        <taxon>Trebouxiophyceae incertae sedis</taxon>
        <taxon>Elliptochloris clade</taxon>
        <taxon>Elliptochloris</taxon>
    </lineage>
</organism>
<evidence type="ECO:0000256" key="3">
    <source>
        <dbReference type="ARBA" id="ARBA00023027"/>
    </source>
</evidence>
<feature type="binding site" evidence="9">
    <location>
        <position position="145"/>
    </location>
    <ligand>
        <name>NAD(+)</name>
        <dbReference type="ChEBI" id="CHEBI:57540"/>
    </ligand>
</feature>
<comment type="similarity">
    <text evidence="1 10">Belongs to the NAD-dependent glycerol-3-phosphate dehydrogenase family.</text>
</comment>
<dbReference type="SUPFAM" id="SSF51735">
    <property type="entry name" value="NAD(P)-binding Rossmann-fold domains"/>
    <property type="match status" value="1"/>
</dbReference>
<evidence type="ECO:0000256" key="4">
    <source>
        <dbReference type="ARBA" id="ARBA00048683"/>
    </source>
</evidence>
<dbReference type="PIRSF" id="PIRSF000114">
    <property type="entry name" value="Glycerol-3-P_dh"/>
    <property type="match status" value="1"/>
</dbReference>
<reference evidence="14 15" key="1">
    <citation type="journal article" date="2024" name="Nat. Commun.">
        <title>Phylogenomics reveals the evolutionary origins of lichenization in chlorophyte algae.</title>
        <authorList>
            <person name="Puginier C."/>
            <person name="Libourel C."/>
            <person name="Otte J."/>
            <person name="Skaloud P."/>
            <person name="Haon M."/>
            <person name="Grisel S."/>
            <person name="Petersen M."/>
            <person name="Berrin J.G."/>
            <person name="Delaux P.M."/>
            <person name="Dal Grande F."/>
            <person name="Keller J."/>
        </authorList>
    </citation>
    <scope>NUCLEOTIDE SEQUENCE [LARGE SCALE GENOMIC DNA]</scope>
    <source>
        <strain evidence="14 15">SAG 245.80</strain>
    </source>
</reference>
<dbReference type="Proteomes" id="UP001445335">
    <property type="component" value="Unassembled WGS sequence"/>
</dbReference>
<evidence type="ECO:0000256" key="5">
    <source>
        <dbReference type="ARBA" id="ARBA00060503"/>
    </source>
</evidence>
<dbReference type="Pfam" id="PF01210">
    <property type="entry name" value="NAD_Gly3P_dh_N"/>
    <property type="match status" value="1"/>
</dbReference>
<dbReference type="InterPro" id="IPR008927">
    <property type="entry name" value="6-PGluconate_DH-like_C_sf"/>
</dbReference>
<keyword evidence="15" id="KW-1185">Reference proteome</keyword>
<dbReference type="GO" id="GO:0005975">
    <property type="term" value="P:carbohydrate metabolic process"/>
    <property type="evidence" value="ECO:0007669"/>
    <property type="project" value="InterPro"/>
</dbReference>
<dbReference type="InterPro" id="IPR011128">
    <property type="entry name" value="G3P_DH_NAD-dep_N"/>
</dbReference>
<evidence type="ECO:0000313" key="15">
    <source>
        <dbReference type="Proteomes" id="UP001445335"/>
    </source>
</evidence>
<evidence type="ECO:0000256" key="11">
    <source>
        <dbReference type="RuleBase" id="RU361243"/>
    </source>
</evidence>
<accession>A0AAW1SH83</accession>
<comment type="subcellular location">
    <subcellularLocation>
        <location evidence="5">Glycosome</location>
    </subcellularLocation>
</comment>
<dbReference type="PANTHER" id="PTHR11728:SF1">
    <property type="entry name" value="GLYCEROL-3-PHOSPHATE DEHYDROGENASE [NAD(+)] 2, CHLOROPLASTIC"/>
    <property type="match status" value="1"/>
</dbReference>
<feature type="domain" description="Glycerol-3-phosphate dehydrogenase NAD-dependent N-terminal" evidence="12">
    <location>
        <begin position="6"/>
        <end position="164"/>
    </location>
</feature>
<keyword evidence="3 9" id="KW-0520">NAD</keyword>
<feature type="binding site" evidence="8">
    <location>
        <begin position="260"/>
        <end position="261"/>
    </location>
    <ligand>
        <name>substrate</name>
    </ligand>
</feature>
<keyword evidence="2 10" id="KW-0560">Oxidoreductase</keyword>
<comment type="catalytic activity">
    <reaction evidence="4 11">
        <text>sn-glycerol 3-phosphate + NAD(+) = dihydroxyacetone phosphate + NADH + H(+)</text>
        <dbReference type="Rhea" id="RHEA:11092"/>
        <dbReference type="ChEBI" id="CHEBI:15378"/>
        <dbReference type="ChEBI" id="CHEBI:57540"/>
        <dbReference type="ChEBI" id="CHEBI:57597"/>
        <dbReference type="ChEBI" id="CHEBI:57642"/>
        <dbReference type="ChEBI" id="CHEBI:57945"/>
        <dbReference type="EC" id="1.1.1.8"/>
    </reaction>
</comment>
<dbReference type="InterPro" id="IPR036291">
    <property type="entry name" value="NAD(P)-bd_dom_sf"/>
</dbReference>
<evidence type="ECO:0000313" key="14">
    <source>
        <dbReference type="EMBL" id="KAK9845299.1"/>
    </source>
</evidence>
<evidence type="ECO:0000256" key="8">
    <source>
        <dbReference type="PIRSR" id="PIRSR000114-2"/>
    </source>
</evidence>
<evidence type="ECO:0000256" key="10">
    <source>
        <dbReference type="RuleBase" id="RU000437"/>
    </source>
</evidence>
<dbReference type="NCBIfam" id="NF000940">
    <property type="entry name" value="PRK00094.1-2"/>
    <property type="match status" value="1"/>
</dbReference>
<dbReference type="NCBIfam" id="NF000942">
    <property type="entry name" value="PRK00094.1-4"/>
    <property type="match status" value="1"/>
</dbReference>
<dbReference type="GO" id="GO:0005829">
    <property type="term" value="C:cytosol"/>
    <property type="evidence" value="ECO:0007669"/>
    <property type="project" value="TreeGrafter"/>
</dbReference>
<dbReference type="EC" id="1.1.1.8" evidence="11"/>
<dbReference type="InterPro" id="IPR013328">
    <property type="entry name" value="6PGD_dom2"/>
</dbReference>
<dbReference type="FunFam" id="1.10.1040.10:FF:000001">
    <property type="entry name" value="Glycerol-3-phosphate dehydrogenase [NAD(P)+]"/>
    <property type="match status" value="1"/>
</dbReference>
<feature type="binding site" evidence="8">
    <location>
        <position position="110"/>
    </location>
    <ligand>
        <name>substrate</name>
    </ligand>
</feature>
<dbReference type="PROSITE" id="PS00957">
    <property type="entry name" value="NAD_G3PDH"/>
    <property type="match status" value="1"/>
</dbReference>
<gene>
    <name evidence="14" type="ORF">WJX81_002728</name>
</gene>
<name>A0AAW1SH83_9CHLO</name>
<evidence type="ECO:0000259" key="12">
    <source>
        <dbReference type="Pfam" id="PF01210"/>
    </source>
</evidence>
<dbReference type="InterPro" id="IPR006168">
    <property type="entry name" value="G3P_DH_NAD-dep"/>
</dbReference>
<dbReference type="Gene3D" id="3.40.50.720">
    <property type="entry name" value="NAD(P)-binding Rossmann-like Domain"/>
    <property type="match status" value="1"/>
</dbReference>
<dbReference type="GO" id="GO:0020015">
    <property type="term" value="C:glycosome"/>
    <property type="evidence" value="ECO:0007669"/>
    <property type="project" value="UniProtKB-SubCell"/>
</dbReference>
<protein>
    <recommendedName>
        <fullName evidence="11">Glycerol-3-phosphate dehydrogenase [NAD(+)]</fullName>
        <ecNumber evidence="11">1.1.1.8</ecNumber>
    </recommendedName>
</protein>
<comment type="caution">
    <text evidence="14">The sequence shown here is derived from an EMBL/GenBank/DDBJ whole genome shotgun (WGS) entry which is preliminary data.</text>
</comment>
<feature type="binding site" evidence="9">
    <location>
        <position position="260"/>
    </location>
    <ligand>
        <name>NAD(+)</name>
        <dbReference type="ChEBI" id="CHEBI:57540"/>
    </ligand>
</feature>
<dbReference type="GO" id="GO:0141152">
    <property type="term" value="F:glycerol-3-phosphate dehydrogenase (NAD+) activity"/>
    <property type="evidence" value="ECO:0007669"/>
    <property type="project" value="UniProtKB-UniRule"/>
</dbReference>
<dbReference type="HAMAP" id="MF_00394">
    <property type="entry name" value="NAD_Glyc3P_dehydrog"/>
    <property type="match status" value="1"/>
</dbReference>
<proteinExistence type="inferred from homology"/>
<feature type="domain" description="Glycerol-3-phosphate dehydrogenase NAD-dependent C-terminal" evidence="13">
    <location>
        <begin position="185"/>
        <end position="324"/>
    </location>
</feature>
<evidence type="ECO:0000256" key="9">
    <source>
        <dbReference type="PIRSR" id="PIRSR000114-3"/>
    </source>
</evidence>